<evidence type="ECO:0000313" key="2">
    <source>
        <dbReference type="EMBL" id="WUM19235.1"/>
    </source>
</evidence>
<evidence type="ECO:0000259" key="1">
    <source>
        <dbReference type="PROSITE" id="PS51384"/>
    </source>
</evidence>
<dbReference type="EMBL" id="CP108021">
    <property type="protein sequence ID" value="WUM19235.1"/>
    <property type="molecule type" value="Genomic_DNA"/>
</dbReference>
<dbReference type="Pfam" id="PF08021">
    <property type="entry name" value="FAD_binding_9"/>
    <property type="match status" value="1"/>
</dbReference>
<organism evidence="2 3">
    <name type="scientific">Williamsia herbipolensis</name>
    <dbReference type="NCBI Taxonomy" id="1603258"/>
    <lineage>
        <taxon>Bacteria</taxon>
        <taxon>Bacillati</taxon>
        <taxon>Actinomycetota</taxon>
        <taxon>Actinomycetes</taxon>
        <taxon>Mycobacteriales</taxon>
        <taxon>Nocardiaceae</taxon>
        <taxon>Williamsia</taxon>
    </lineage>
</organism>
<reference evidence="2 3" key="1">
    <citation type="submission" date="2022-10" db="EMBL/GenBank/DDBJ databases">
        <title>The complete genomes of actinobacterial strains from the NBC collection.</title>
        <authorList>
            <person name="Joergensen T.S."/>
            <person name="Alvarez Arevalo M."/>
            <person name="Sterndorff E.B."/>
            <person name="Faurdal D."/>
            <person name="Vuksanovic O."/>
            <person name="Mourched A.-S."/>
            <person name="Charusanti P."/>
            <person name="Shaw S."/>
            <person name="Blin K."/>
            <person name="Weber T."/>
        </authorList>
    </citation>
    <scope>NUCLEOTIDE SEQUENCE [LARGE SCALE GENOMIC DNA]</scope>
    <source>
        <strain evidence="2 3">NBC_00319</strain>
    </source>
</reference>
<dbReference type="InterPro" id="IPR013113">
    <property type="entry name" value="SIP_FAD-bd"/>
</dbReference>
<dbReference type="SUPFAM" id="SSF63380">
    <property type="entry name" value="Riboflavin synthase domain-like"/>
    <property type="match status" value="1"/>
</dbReference>
<dbReference type="PANTHER" id="PTHR30157:SF0">
    <property type="entry name" value="NADPH-DEPENDENT FERRIC-CHELATE REDUCTASE"/>
    <property type="match status" value="1"/>
</dbReference>
<dbReference type="GO" id="GO:0016491">
    <property type="term" value="F:oxidoreductase activity"/>
    <property type="evidence" value="ECO:0007669"/>
    <property type="project" value="InterPro"/>
</dbReference>
<proteinExistence type="predicted"/>
<feature type="domain" description="FAD-binding FR-type" evidence="1">
    <location>
        <begin position="23"/>
        <end position="125"/>
    </location>
</feature>
<dbReference type="PANTHER" id="PTHR30157">
    <property type="entry name" value="FERRIC REDUCTASE, NADPH-DEPENDENT"/>
    <property type="match status" value="1"/>
</dbReference>
<dbReference type="Proteomes" id="UP001432128">
    <property type="component" value="Chromosome"/>
</dbReference>
<dbReference type="InterPro" id="IPR039374">
    <property type="entry name" value="SIP_fam"/>
</dbReference>
<dbReference type="RefSeq" id="WP_328856769.1">
    <property type="nucleotide sequence ID" value="NZ_CP108021.1"/>
</dbReference>
<dbReference type="Gene3D" id="3.40.50.80">
    <property type="entry name" value="Nucleotide-binding domain of ferredoxin-NADP reductase (FNR) module"/>
    <property type="match status" value="1"/>
</dbReference>
<sequence>MGESTTASPSKGWQGAVLKLFGATDFTITVTGSEVVTDSYVRVFFTGGGLLEKTPVHPTMWVRLWFEADGSLHQRGYTLVDPDPASDSFAIEFAVHEGTAARWAQHVTAGETINATVMGSKFAYPDPAPAGWFLAGDAASLAAINSLLDAISASDAPEVPVTLWFEYQHPSDRDLPLRARPGDTVHWIPRGNGSAVVDAVRAAATPSPDHHGWVALEAAATRAVTSILKKDFSLGRKSVTSMAYWTEGKSAG</sequence>
<dbReference type="KEGG" id="whr:OG579_16165"/>
<keyword evidence="3" id="KW-1185">Reference proteome</keyword>
<accession>A0AAU4JZL6</accession>
<dbReference type="Gene3D" id="2.40.30.10">
    <property type="entry name" value="Translation factors"/>
    <property type="match status" value="1"/>
</dbReference>
<dbReference type="InterPro" id="IPR039261">
    <property type="entry name" value="FNR_nucleotide-bd"/>
</dbReference>
<gene>
    <name evidence="2" type="ORF">OG579_16165</name>
</gene>
<dbReference type="InterPro" id="IPR017938">
    <property type="entry name" value="Riboflavin_synthase-like_b-brl"/>
</dbReference>
<dbReference type="InterPro" id="IPR007037">
    <property type="entry name" value="SIP_rossman_dom"/>
</dbReference>
<name>A0AAU4JZL6_9NOCA</name>
<dbReference type="Pfam" id="PF04954">
    <property type="entry name" value="SIP"/>
    <property type="match status" value="1"/>
</dbReference>
<dbReference type="InterPro" id="IPR017927">
    <property type="entry name" value="FAD-bd_FR_type"/>
</dbReference>
<dbReference type="PROSITE" id="PS51384">
    <property type="entry name" value="FAD_FR"/>
    <property type="match status" value="1"/>
</dbReference>
<evidence type="ECO:0000313" key="3">
    <source>
        <dbReference type="Proteomes" id="UP001432128"/>
    </source>
</evidence>
<protein>
    <submittedName>
        <fullName evidence="2">Siderophore-interacting protein</fullName>
    </submittedName>
</protein>
<dbReference type="AlphaFoldDB" id="A0AAU4JZL6"/>
<dbReference type="CDD" id="cd06193">
    <property type="entry name" value="siderophore_interacting"/>
    <property type="match status" value="1"/>
</dbReference>